<protein>
    <recommendedName>
        <fullName evidence="1">AB hydrolase-1 domain-containing protein</fullName>
    </recommendedName>
</protein>
<gene>
    <name evidence="2" type="ORF">HK100_003673</name>
</gene>
<dbReference type="AlphaFoldDB" id="A0AAD5SVB1"/>
<keyword evidence="3" id="KW-1185">Reference proteome</keyword>
<dbReference type="EMBL" id="JADGJH010001933">
    <property type="protein sequence ID" value="KAJ3106854.1"/>
    <property type="molecule type" value="Genomic_DNA"/>
</dbReference>
<dbReference type="Pfam" id="PF00561">
    <property type="entry name" value="Abhydrolase_1"/>
    <property type="match status" value="1"/>
</dbReference>
<reference evidence="2" key="1">
    <citation type="submission" date="2020-05" db="EMBL/GenBank/DDBJ databases">
        <title>Phylogenomic resolution of chytrid fungi.</title>
        <authorList>
            <person name="Stajich J.E."/>
            <person name="Amses K."/>
            <person name="Simmons R."/>
            <person name="Seto K."/>
            <person name="Myers J."/>
            <person name="Bonds A."/>
            <person name="Quandt C.A."/>
            <person name="Barry K."/>
            <person name="Liu P."/>
            <person name="Grigoriev I."/>
            <person name="Longcore J.E."/>
            <person name="James T.Y."/>
        </authorList>
    </citation>
    <scope>NUCLEOTIDE SEQUENCE</scope>
    <source>
        <strain evidence="2">JEL0513</strain>
    </source>
</reference>
<dbReference type="InterPro" id="IPR050266">
    <property type="entry name" value="AB_hydrolase_sf"/>
</dbReference>
<name>A0AAD5SVB1_9FUNG</name>
<dbReference type="PRINTS" id="PR00111">
    <property type="entry name" value="ABHYDROLASE"/>
</dbReference>
<dbReference type="PANTHER" id="PTHR43798">
    <property type="entry name" value="MONOACYLGLYCEROL LIPASE"/>
    <property type="match status" value="1"/>
</dbReference>
<dbReference type="GO" id="GO:0016020">
    <property type="term" value="C:membrane"/>
    <property type="evidence" value="ECO:0007669"/>
    <property type="project" value="TreeGrafter"/>
</dbReference>
<dbReference type="SUPFAM" id="SSF53474">
    <property type="entry name" value="alpha/beta-Hydrolases"/>
    <property type="match status" value="1"/>
</dbReference>
<proteinExistence type="predicted"/>
<feature type="domain" description="AB hydrolase-1" evidence="1">
    <location>
        <begin position="85"/>
        <end position="185"/>
    </location>
</feature>
<comment type="caution">
    <text evidence="2">The sequence shown here is derived from an EMBL/GenBank/DDBJ whole genome shotgun (WGS) entry which is preliminary data.</text>
</comment>
<dbReference type="Proteomes" id="UP001211907">
    <property type="component" value="Unassembled WGS sequence"/>
</dbReference>
<dbReference type="PANTHER" id="PTHR43798:SF33">
    <property type="entry name" value="HYDROLASE, PUTATIVE (AFU_ORTHOLOGUE AFUA_2G14860)-RELATED"/>
    <property type="match status" value="1"/>
</dbReference>
<dbReference type="Gene3D" id="3.40.50.1820">
    <property type="entry name" value="alpha/beta hydrolase"/>
    <property type="match status" value="1"/>
</dbReference>
<sequence>MTFQSGLKLLTTITAVAVGAVGAAYLRVVPRSDAALGSLADVTSAEGKALVARFYPRSPDSHIVQTPVGSTYYRLLGPVDGRRVACIHGISGSWASMPQVSESLARRGFRVVEYDLFGRGYSSSPGRKYDAALYVDQLHSLLDHLDWDTTDILGYSLGGGIGVAFANQFPDRVKLLYLVAPSGLMDDIPLAGKLLGVPIIGPVFTYTFGRSILAKRSVANFSPGIETQPHMLHFVGVQMLNIIHNPGFIRAYASSVQYGPIRNMHEIYEKVGKLFGNRICCVWDAKFVPLEGARHSILQEDCEKVLDPISDFFSFHNSIVGAIAVDITPEFDNIRVN</sequence>
<evidence type="ECO:0000313" key="2">
    <source>
        <dbReference type="EMBL" id="KAJ3106854.1"/>
    </source>
</evidence>
<evidence type="ECO:0000313" key="3">
    <source>
        <dbReference type="Proteomes" id="UP001211907"/>
    </source>
</evidence>
<organism evidence="2 3">
    <name type="scientific">Physocladia obscura</name>
    <dbReference type="NCBI Taxonomy" id="109957"/>
    <lineage>
        <taxon>Eukaryota</taxon>
        <taxon>Fungi</taxon>
        <taxon>Fungi incertae sedis</taxon>
        <taxon>Chytridiomycota</taxon>
        <taxon>Chytridiomycota incertae sedis</taxon>
        <taxon>Chytridiomycetes</taxon>
        <taxon>Chytridiales</taxon>
        <taxon>Chytriomycetaceae</taxon>
        <taxon>Physocladia</taxon>
    </lineage>
</organism>
<dbReference type="InterPro" id="IPR029058">
    <property type="entry name" value="AB_hydrolase_fold"/>
</dbReference>
<accession>A0AAD5SVB1</accession>
<dbReference type="InterPro" id="IPR000073">
    <property type="entry name" value="AB_hydrolase_1"/>
</dbReference>
<evidence type="ECO:0000259" key="1">
    <source>
        <dbReference type="Pfam" id="PF00561"/>
    </source>
</evidence>